<dbReference type="EC" id="3.2.1.20" evidence="3"/>
<name>T1H197_MEGSC</name>
<evidence type="ECO:0000256" key="1">
    <source>
        <dbReference type="ARBA" id="ARBA00001657"/>
    </source>
</evidence>
<sequence length="324" mass="37921">TEVQKEWWQTALFYQIYPRSFKDSNGDGVGDLNGITSKLEYLKEIGVTATWLSPIFTSPMVDFGYDIANFTEIDPIFGTLEDFDNMIKKANELGIKIVLDFVPNHSSDLHEWFIRSERREPGYEDLYIWDSGLPHPSDPNKRLPPSNWLSHFRGSAWKWKYLKEIGVTATWLSPIFTSPMVDFGYDIANFTEIDPIFGTMEDFDNMMKKANELGIKIILDFVPNHSSDLHEWFIRSERREPGYEDLYIWDNGLPHPSDPNKRLPPSNWISNFRGSAWKWSDIRKQFYYHAFAEGQPDFNFRNEKLVQLMKDVLTFWLDRGVAGF</sequence>
<dbReference type="Gene3D" id="3.90.400.10">
    <property type="entry name" value="Oligo-1,6-glucosidase, Domain 2"/>
    <property type="match status" value="2"/>
</dbReference>
<dbReference type="STRING" id="36166.T1H197"/>
<dbReference type="AlphaFoldDB" id="T1H197"/>
<dbReference type="SUPFAM" id="SSF51445">
    <property type="entry name" value="(Trans)glycosidases"/>
    <property type="match status" value="2"/>
</dbReference>
<dbReference type="SMART" id="SM00642">
    <property type="entry name" value="Aamy"/>
    <property type="match status" value="1"/>
</dbReference>
<dbReference type="EMBL" id="CAQQ02174865">
    <property type="status" value="NOT_ANNOTATED_CDS"/>
    <property type="molecule type" value="Genomic_DNA"/>
</dbReference>
<dbReference type="Gene3D" id="3.20.20.80">
    <property type="entry name" value="Glycosidases"/>
    <property type="match status" value="2"/>
</dbReference>
<dbReference type="EMBL" id="CAQQ02174864">
    <property type="status" value="NOT_ANNOTATED_CDS"/>
    <property type="molecule type" value="Genomic_DNA"/>
</dbReference>
<evidence type="ECO:0000313" key="9">
    <source>
        <dbReference type="Proteomes" id="UP000015102"/>
    </source>
</evidence>
<organism evidence="8 9">
    <name type="scientific">Megaselia scalaris</name>
    <name type="common">Humpbacked fly</name>
    <name type="synonym">Phora scalaris</name>
    <dbReference type="NCBI Taxonomy" id="36166"/>
    <lineage>
        <taxon>Eukaryota</taxon>
        <taxon>Metazoa</taxon>
        <taxon>Ecdysozoa</taxon>
        <taxon>Arthropoda</taxon>
        <taxon>Hexapoda</taxon>
        <taxon>Insecta</taxon>
        <taxon>Pterygota</taxon>
        <taxon>Neoptera</taxon>
        <taxon>Endopterygota</taxon>
        <taxon>Diptera</taxon>
        <taxon>Brachycera</taxon>
        <taxon>Muscomorpha</taxon>
        <taxon>Platypezoidea</taxon>
        <taxon>Phoridae</taxon>
        <taxon>Megaseliini</taxon>
        <taxon>Megaselia</taxon>
    </lineage>
</organism>
<keyword evidence="6" id="KW-0326">Glycosidase</keyword>
<keyword evidence="6" id="KW-0378">Hydrolase</keyword>
<dbReference type="FunFam" id="3.90.400.10:FF:000001">
    <property type="entry name" value="Maltase A3, isoform A"/>
    <property type="match status" value="1"/>
</dbReference>
<reference evidence="8" key="2">
    <citation type="submission" date="2015-06" db="UniProtKB">
        <authorList>
            <consortium name="EnsemblMetazoa"/>
        </authorList>
    </citation>
    <scope>IDENTIFICATION</scope>
</reference>
<evidence type="ECO:0000259" key="7">
    <source>
        <dbReference type="SMART" id="SM00642"/>
    </source>
</evidence>
<proteinExistence type="inferred from homology"/>
<dbReference type="EnsemblMetazoa" id="MESCA009952-RA">
    <property type="protein sequence ID" value="MESCA009952-PA"/>
    <property type="gene ID" value="MESCA009952"/>
</dbReference>
<dbReference type="PANTHER" id="PTHR10357">
    <property type="entry name" value="ALPHA-AMYLASE FAMILY MEMBER"/>
    <property type="match status" value="1"/>
</dbReference>
<dbReference type="InterPro" id="IPR006047">
    <property type="entry name" value="GH13_cat_dom"/>
</dbReference>
<comment type="similarity">
    <text evidence="2">Belongs to the glycosyl hydrolase 13 family.</text>
</comment>
<protein>
    <recommendedName>
        <fullName evidence="3">alpha-glucosidase</fullName>
        <ecNumber evidence="3">3.2.1.20</ecNumber>
    </recommendedName>
</protein>
<keyword evidence="9" id="KW-1185">Reference proteome</keyword>
<dbReference type="GO" id="GO:0004558">
    <property type="term" value="F:alpha-1,4-glucosidase activity"/>
    <property type="evidence" value="ECO:0007669"/>
    <property type="project" value="UniProtKB-EC"/>
</dbReference>
<keyword evidence="4" id="KW-0732">Signal</keyword>
<keyword evidence="5" id="KW-0325">Glycoprotein</keyword>
<evidence type="ECO:0000256" key="2">
    <source>
        <dbReference type="ARBA" id="ARBA00008061"/>
    </source>
</evidence>
<dbReference type="InterPro" id="IPR045857">
    <property type="entry name" value="O16G_dom_2"/>
</dbReference>
<evidence type="ECO:0000256" key="6">
    <source>
        <dbReference type="ARBA" id="ARBA00023295"/>
    </source>
</evidence>
<evidence type="ECO:0000313" key="8">
    <source>
        <dbReference type="EnsemblMetazoa" id="MESCA009952-PA"/>
    </source>
</evidence>
<dbReference type="GO" id="GO:0005975">
    <property type="term" value="P:carbohydrate metabolic process"/>
    <property type="evidence" value="ECO:0007669"/>
    <property type="project" value="InterPro"/>
</dbReference>
<dbReference type="EMBL" id="CAQQ02174863">
    <property type="status" value="NOT_ANNOTATED_CDS"/>
    <property type="molecule type" value="Genomic_DNA"/>
</dbReference>
<evidence type="ECO:0000256" key="5">
    <source>
        <dbReference type="ARBA" id="ARBA00023180"/>
    </source>
</evidence>
<accession>T1H197</accession>
<dbReference type="InterPro" id="IPR017853">
    <property type="entry name" value="GH"/>
</dbReference>
<feature type="domain" description="Glycosyl hydrolase family 13 catalytic" evidence="7">
    <location>
        <begin position="15"/>
        <end position="283"/>
    </location>
</feature>
<evidence type="ECO:0000256" key="4">
    <source>
        <dbReference type="ARBA" id="ARBA00022729"/>
    </source>
</evidence>
<dbReference type="PANTHER" id="PTHR10357:SF234">
    <property type="entry name" value="MALTASE A2-RELATED"/>
    <property type="match status" value="1"/>
</dbReference>
<comment type="catalytic activity">
    <reaction evidence="1">
        <text>Hydrolysis of terminal, non-reducing (1-&gt;4)-linked alpha-D-glucose residues with release of alpha-D-glucose.</text>
        <dbReference type="EC" id="3.2.1.20"/>
    </reaction>
</comment>
<reference evidence="9" key="1">
    <citation type="submission" date="2013-02" db="EMBL/GenBank/DDBJ databases">
        <authorList>
            <person name="Hughes D."/>
        </authorList>
    </citation>
    <scope>NUCLEOTIDE SEQUENCE</scope>
    <source>
        <strain>Durham</strain>
        <strain evidence="9">NC isolate 2 -- Noor lab</strain>
    </source>
</reference>
<dbReference type="Pfam" id="PF00128">
    <property type="entry name" value="Alpha-amylase"/>
    <property type="match status" value="1"/>
</dbReference>
<evidence type="ECO:0000256" key="3">
    <source>
        <dbReference type="ARBA" id="ARBA00012741"/>
    </source>
</evidence>
<dbReference type="Proteomes" id="UP000015102">
    <property type="component" value="Unassembled WGS sequence"/>
</dbReference>
<dbReference type="HOGENOM" id="CLU_859367_0_0_1"/>